<evidence type="ECO:0000313" key="2">
    <source>
        <dbReference type="Proteomes" id="UP001157502"/>
    </source>
</evidence>
<evidence type="ECO:0000313" key="1">
    <source>
        <dbReference type="EMBL" id="KAJ7986480.1"/>
    </source>
</evidence>
<reference evidence="1" key="1">
    <citation type="submission" date="2021-05" db="EMBL/GenBank/DDBJ databases">
        <authorList>
            <person name="Pan Q."/>
            <person name="Jouanno E."/>
            <person name="Zahm M."/>
            <person name="Klopp C."/>
            <person name="Cabau C."/>
            <person name="Louis A."/>
            <person name="Berthelot C."/>
            <person name="Parey E."/>
            <person name="Roest Crollius H."/>
            <person name="Montfort J."/>
            <person name="Robinson-Rechavi M."/>
            <person name="Bouchez O."/>
            <person name="Lampietro C."/>
            <person name="Lopez Roques C."/>
            <person name="Donnadieu C."/>
            <person name="Postlethwait J."/>
            <person name="Bobe J."/>
            <person name="Dillon D."/>
            <person name="Chandos A."/>
            <person name="von Hippel F."/>
            <person name="Guiguen Y."/>
        </authorList>
    </citation>
    <scope>NUCLEOTIDE SEQUENCE</scope>
    <source>
        <strain evidence="1">YG-Jan2019</strain>
    </source>
</reference>
<sequence>MMFRECVLRHLIGNAIRRQMQNTDPAVDAAPKQAKTSLFKGLRNIFKRNNRPQQLLKEEGTLQVIQCPTVRPPVLEQHVLVAQRLYRSMGFSGASG</sequence>
<organism evidence="1 2">
    <name type="scientific">Dallia pectoralis</name>
    <name type="common">Alaska blackfish</name>
    <dbReference type="NCBI Taxonomy" id="75939"/>
    <lineage>
        <taxon>Eukaryota</taxon>
        <taxon>Metazoa</taxon>
        <taxon>Chordata</taxon>
        <taxon>Craniata</taxon>
        <taxon>Vertebrata</taxon>
        <taxon>Euteleostomi</taxon>
        <taxon>Actinopterygii</taxon>
        <taxon>Neopterygii</taxon>
        <taxon>Teleostei</taxon>
        <taxon>Protacanthopterygii</taxon>
        <taxon>Esociformes</taxon>
        <taxon>Umbridae</taxon>
        <taxon>Dallia</taxon>
    </lineage>
</organism>
<proteinExistence type="predicted"/>
<gene>
    <name evidence="1" type="ORF">DPEC_G00340320</name>
</gene>
<accession>A0ACC2F5A2</accession>
<dbReference type="Proteomes" id="UP001157502">
    <property type="component" value="Chromosome 34"/>
</dbReference>
<dbReference type="EMBL" id="CM055761">
    <property type="protein sequence ID" value="KAJ7986480.1"/>
    <property type="molecule type" value="Genomic_DNA"/>
</dbReference>
<name>A0ACC2F5A2_DALPE</name>
<protein>
    <submittedName>
        <fullName evidence="1">Uncharacterized protein</fullName>
    </submittedName>
</protein>
<keyword evidence="2" id="KW-1185">Reference proteome</keyword>
<comment type="caution">
    <text evidence="1">The sequence shown here is derived from an EMBL/GenBank/DDBJ whole genome shotgun (WGS) entry which is preliminary data.</text>
</comment>